<feature type="region of interest" description="Disordered" evidence="1">
    <location>
        <begin position="137"/>
        <end position="174"/>
    </location>
</feature>
<dbReference type="OrthoDB" id="843671at2759"/>
<dbReference type="PANTHER" id="PTHR33052">
    <property type="entry name" value="DUF4228 DOMAIN PROTEIN-RELATED"/>
    <property type="match status" value="1"/>
</dbReference>
<evidence type="ECO:0000313" key="2">
    <source>
        <dbReference type="EMBL" id="CAB4320624.1"/>
    </source>
</evidence>
<dbReference type="AlphaFoldDB" id="A0A6J5YAP7"/>
<dbReference type="Proteomes" id="UP000507245">
    <property type="component" value="Unassembled WGS sequence"/>
</dbReference>
<dbReference type="EMBL" id="CAEKKB010000008">
    <property type="protein sequence ID" value="CAB4320624.1"/>
    <property type="molecule type" value="Genomic_DNA"/>
</dbReference>
<feature type="compositionally biased region" description="Basic residues" evidence="1">
    <location>
        <begin position="154"/>
        <end position="167"/>
    </location>
</feature>
<gene>
    <name evidence="2" type="ORF">ORAREDHAP_LOCUS49511</name>
</gene>
<accession>A0A6J5YAP7</accession>
<evidence type="ECO:0000256" key="1">
    <source>
        <dbReference type="SAM" id="MobiDB-lite"/>
    </source>
</evidence>
<evidence type="ECO:0000313" key="3">
    <source>
        <dbReference type="Proteomes" id="UP000507245"/>
    </source>
</evidence>
<protein>
    <submittedName>
        <fullName evidence="2">Uncharacterized protein</fullName>
    </submittedName>
</protein>
<sequence length="201" mass="21796">MGICSSCDSASVSVVTAKVILQDGQLQEFSNPVKVSHVLQKSPTCFICDSDDMDFGGFVRAVNGDEELQLGQLYFVLPLSWLSRPLRAEQMAALAVRASLALGNTRRRKRCFGCGRKRVNQVVFTIKKKDEPSRMVAMGSYGSSPSVTGGREVVRKRRGRGRGRHSHGSGNGGGGGFVTRLSVILEDEDMIEGAGYDCVVY</sequence>
<proteinExistence type="predicted"/>
<reference evidence="3" key="1">
    <citation type="journal article" date="2020" name="Genome Biol.">
        <title>Gamete binning: chromosome-level and haplotype-resolved genome assembly enabled by high-throughput single-cell sequencing of gamete genomes.</title>
        <authorList>
            <person name="Campoy J.A."/>
            <person name="Sun H."/>
            <person name="Goel M."/>
            <person name="Jiao W.-B."/>
            <person name="Folz-Donahue K."/>
            <person name="Wang N."/>
            <person name="Rubio M."/>
            <person name="Liu C."/>
            <person name="Kukat C."/>
            <person name="Ruiz D."/>
            <person name="Huettel B."/>
            <person name="Schneeberger K."/>
        </authorList>
    </citation>
    <scope>NUCLEOTIDE SEQUENCE [LARGE SCALE GENOMIC DNA]</scope>
    <source>
        <strain evidence="3">cv. Rojo Pasion</strain>
    </source>
</reference>
<keyword evidence="3" id="KW-1185">Reference proteome</keyword>
<dbReference type="Pfam" id="PF14009">
    <property type="entry name" value="PADRE"/>
    <property type="match status" value="1"/>
</dbReference>
<organism evidence="2 3">
    <name type="scientific">Prunus armeniaca</name>
    <name type="common">Apricot</name>
    <name type="synonym">Armeniaca vulgaris</name>
    <dbReference type="NCBI Taxonomy" id="36596"/>
    <lineage>
        <taxon>Eukaryota</taxon>
        <taxon>Viridiplantae</taxon>
        <taxon>Streptophyta</taxon>
        <taxon>Embryophyta</taxon>
        <taxon>Tracheophyta</taxon>
        <taxon>Spermatophyta</taxon>
        <taxon>Magnoliopsida</taxon>
        <taxon>eudicotyledons</taxon>
        <taxon>Gunneridae</taxon>
        <taxon>Pentapetalae</taxon>
        <taxon>rosids</taxon>
        <taxon>fabids</taxon>
        <taxon>Rosales</taxon>
        <taxon>Rosaceae</taxon>
        <taxon>Amygdaloideae</taxon>
        <taxon>Amygdaleae</taxon>
        <taxon>Prunus</taxon>
    </lineage>
</organism>
<dbReference type="InterPro" id="IPR025322">
    <property type="entry name" value="PADRE_dom"/>
</dbReference>
<name>A0A6J5YAP7_PRUAR</name>